<keyword evidence="3" id="KW-0551">Lipid droplet</keyword>
<sequence>MTNTSALVIPDKIPFLSYPSPRSSNKSLKHVLIFFIPGNPGLISYYAPFLTALHQLLQEREKSPDCNYAYDIYGRNLIGFADEDHSPPFGSLTSPDHGATTTTRVILPFSLEQQIALLRSDLERLNRDCRVYDDVILIGHSVGSYIALELFHRHHVSSCTVPIKAAILLFPTVSHIARSPSGQKLNLLATYSWLDNYAHAVAKGFVSLLPASVLSFVVHKVMKFPPHAAEATLDFLRSKDGIWQALHMGKDEMRTITEEKWQKDFWEEITSTDTEGEGEREEEGKGKGNKFYFYFAEKDHWVADACRDEFIAARKQNPRARTEIVIGTEKIPHAFCIHHSETVAEKVKVWIDEITGQL</sequence>
<dbReference type="GO" id="GO:0005811">
    <property type="term" value="C:lipid droplet"/>
    <property type="evidence" value="ECO:0007669"/>
    <property type="project" value="UniProtKB-SubCell"/>
</dbReference>
<dbReference type="InterPro" id="IPR029058">
    <property type="entry name" value="AB_hydrolase_fold"/>
</dbReference>
<name>A0AAN6WZK9_9PEZI</name>
<organism evidence="5 6">
    <name type="scientific">Podospora australis</name>
    <dbReference type="NCBI Taxonomy" id="1536484"/>
    <lineage>
        <taxon>Eukaryota</taxon>
        <taxon>Fungi</taxon>
        <taxon>Dikarya</taxon>
        <taxon>Ascomycota</taxon>
        <taxon>Pezizomycotina</taxon>
        <taxon>Sordariomycetes</taxon>
        <taxon>Sordariomycetidae</taxon>
        <taxon>Sordariales</taxon>
        <taxon>Podosporaceae</taxon>
        <taxon>Podospora</taxon>
    </lineage>
</organism>
<comment type="similarity">
    <text evidence="2">Belongs to the AB hydrolase superfamily. LDAH family.</text>
</comment>
<dbReference type="EMBL" id="MU864360">
    <property type="protein sequence ID" value="KAK4191313.1"/>
    <property type="molecule type" value="Genomic_DNA"/>
</dbReference>
<comment type="subcellular location">
    <subcellularLocation>
        <location evidence="1">Lipid droplet</location>
    </subcellularLocation>
</comment>
<dbReference type="PANTHER" id="PTHR13390">
    <property type="entry name" value="LIPASE"/>
    <property type="match status" value="1"/>
</dbReference>
<reference evidence="5" key="2">
    <citation type="submission" date="2023-05" db="EMBL/GenBank/DDBJ databases">
        <authorList>
            <consortium name="Lawrence Berkeley National Laboratory"/>
            <person name="Steindorff A."/>
            <person name="Hensen N."/>
            <person name="Bonometti L."/>
            <person name="Westerberg I."/>
            <person name="Brannstrom I.O."/>
            <person name="Guillou S."/>
            <person name="Cros-Aarteil S."/>
            <person name="Calhoun S."/>
            <person name="Haridas S."/>
            <person name="Kuo A."/>
            <person name="Mondo S."/>
            <person name="Pangilinan J."/>
            <person name="Riley R."/>
            <person name="Labutti K."/>
            <person name="Andreopoulos B."/>
            <person name="Lipzen A."/>
            <person name="Chen C."/>
            <person name="Yanf M."/>
            <person name="Daum C."/>
            <person name="Ng V."/>
            <person name="Clum A."/>
            <person name="Ohm R."/>
            <person name="Martin F."/>
            <person name="Silar P."/>
            <person name="Natvig D."/>
            <person name="Lalanne C."/>
            <person name="Gautier V."/>
            <person name="Ament-Velasquez S.L."/>
            <person name="Kruys A."/>
            <person name="Hutchinson M.I."/>
            <person name="Powell A.J."/>
            <person name="Barry K."/>
            <person name="Miller A.N."/>
            <person name="Grigoriev I.V."/>
            <person name="Debuchy R."/>
            <person name="Gladieux P."/>
            <person name="Thoren M.H."/>
            <person name="Johannesson H."/>
        </authorList>
    </citation>
    <scope>NUCLEOTIDE SEQUENCE</scope>
    <source>
        <strain evidence="5">PSN309</strain>
    </source>
</reference>
<accession>A0AAN6WZK9</accession>
<dbReference type="SUPFAM" id="SSF53474">
    <property type="entry name" value="alpha/beta-Hydrolases"/>
    <property type="match status" value="1"/>
</dbReference>
<gene>
    <name evidence="5" type="ORF">QBC35DRAFT_448586</name>
</gene>
<dbReference type="PANTHER" id="PTHR13390:SF0">
    <property type="entry name" value="LIPID DROPLET-ASSOCIATED HYDROLASE"/>
    <property type="match status" value="1"/>
</dbReference>
<dbReference type="Proteomes" id="UP001302126">
    <property type="component" value="Unassembled WGS sequence"/>
</dbReference>
<dbReference type="GO" id="GO:0016298">
    <property type="term" value="F:lipase activity"/>
    <property type="evidence" value="ECO:0007669"/>
    <property type="project" value="InterPro"/>
</dbReference>
<protein>
    <submittedName>
        <fullName evidence="5">Lipid droplet-associated hydrolase</fullName>
    </submittedName>
</protein>
<evidence type="ECO:0000313" key="6">
    <source>
        <dbReference type="Proteomes" id="UP001302126"/>
    </source>
</evidence>
<evidence type="ECO:0000256" key="4">
    <source>
        <dbReference type="ARBA" id="ARBA00022801"/>
    </source>
</evidence>
<comment type="caution">
    <text evidence="5">The sequence shown here is derived from an EMBL/GenBank/DDBJ whole genome shotgun (WGS) entry which is preliminary data.</text>
</comment>
<keyword evidence="6" id="KW-1185">Reference proteome</keyword>
<evidence type="ECO:0000256" key="3">
    <source>
        <dbReference type="ARBA" id="ARBA00022677"/>
    </source>
</evidence>
<proteinExistence type="inferred from homology"/>
<dbReference type="Gene3D" id="3.40.50.1820">
    <property type="entry name" value="alpha/beta hydrolase"/>
    <property type="match status" value="1"/>
</dbReference>
<evidence type="ECO:0000256" key="2">
    <source>
        <dbReference type="ARBA" id="ARBA00008300"/>
    </source>
</evidence>
<evidence type="ECO:0000313" key="5">
    <source>
        <dbReference type="EMBL" id="KAK4191313.1"/>
    </source>
</evidence>
<dbReference type="AlphaFoldDB" id="A0AAN6WZK9"/>
<evidence type="ECO:0000256" key="1">
    <source>
        <dbReference type="ARBA" id="ARBA00004502"/>
    </source>
</evidence>
<dbReference type="Pfam" id="PF10230">
    <property type="entry name" value="LIDHydrolase"/>
    <property type="match status" value="1"/>
</dbReference>
<reference evidence="5" key="1">
    <citation type="journal article" date="2023" name="Mol. Phylogenet. Evol.">
        <title>Genome-scale phylogeny and comparative genomics of the fungal order Sordariales.</title>
        <authorList>
            <person name="Hensen N."/>
            <person name="Bonometti L."/>
            <person name="Westerberg I."/>
            <person name="Brannstrom I.O."/>
            <person name="Guillou S."/>
            <person name="Cros-Aarteil S."/>
            <person name="Calhoun S."/>
            <person name="Haridas S."/>
            <person name="Kuo A."/>
            <person name="Mondo S."/>
            <person name="Pangilinan J."/>
            <person name="Riley R."/>
            <person name="LaButti K."/>
            <person name="Andreopoulos B."/>
            <person name="Lipzen A."/>
            <person name="Chen C."/>
            <person name="Yan M."/>
            <person name="Daum C."/>
            <person name="Ng V."/>
            <person name="Clum A."/>
            <person name="Steindorff A."/>
            <person name="Ohm R.A."/>
            <person name="Martin F."/>
            <person name="Silar P."/>
            <person name="Natvig D.O."/>
            <person name="Lalanne C."/>
            <person name="Gautier V."/>
            <person name="Ament-Velasquez S.L."/>
            <person name="Kruys A."/>
            <person name="Hutchinson M.I."/>
            <person name="Powell A.J."/>
            <person name="Barry K."/>
            <person name="Miller A.N."/>
            <person name="Grigoriev I.V."/>
            <person name="Debuchy R."/>
            <person name="Gladieux P."/>
            <person name="Hiltunen Thoren M."/>
            <person name="Johannesson H."/>
        </authorList>
    </citation>
    <scope>NUCLEOTIDE SEQUENCE</scope>
    <source>
        <strain evidence="5">PSN309</strain>
    </source>
</reference>
<dbReference type="GO" id="GO:0019915">
    <property type="term" value="P:lipid storage"/>
    <property type="evidence" value="ECO:0007669"/>
    <property type="project" value="InterPro"/>
</dbReference>
<dbReference type="InterPro" id="IPR019363">
    <property type="entry name" value="LDAH"/>
</dbReference>
<keyword evidence="4 5" id="KW-0378">Hydrolase</keyword>